<dbReference type="OrthoDB" id="599464at2"/>
<gene>
    <name evidence="3" type="ORF">SAMN05216261_3113</name>
</gene>
<dbReference type="eggNOG" id="COG2304">
    <property type="taxonomic scope" value="Bacteria"/>
</dbReference>
<evidence type="ECO:0000256" key="1">
    <source>
        <dbReference type="ARBA" id="ARBA00022737"/>
    </source>
</evidence>
<dbReference type="STRING" id="1178825.SAMN05216261_3113"/>
<dbReference type="RefSeq" id="WP_143148163.1">
    <property type="nucleotide sequence ID" value="NZ_FQYK01000014.1"/>
</dbReference>
<dbReference type="InterPro" id="IPR026341">
    <property type="entry name" value="T9SS_type_B"/>
</dbReference>
<dbReference type="Gene3D" id="2.60.40.10">
    <property type="entry name" value="Immunoglobulins"/>
    <property type="match status" value="1"/>
</dbReference>
<dbReference type="Pfam" id="PF02494">
    <property type="entry name" value="HYR"/>
    <property type="match status" value="1"/>
</dbReference>
<keyword evidence="4" id="KW-1185">Reference proteome</keyword>
<reference evidence="3 4" key="1">
    <citation type="submission" date="2016-11" db="EMBL/GenBank/DDBJ databases">
        <authorList>
            <person name="Jaros S."/>
            <person name="Januszkiewicz K."/>
            <person name="Wedrychowicz H."/>
        </authorList>
    </citation>
    <scope>NUCLEOTIDE SEQUENCE [LARGE SCALE GENOMIC DNA]</scope>
    <source>
        <strain evidence="3 4">CGMCC 1.12213</strain>
    </source>
</reference>
<evidence type="ECO:0000313" key="3">
    <source>
        <dbReference type="EMBL" id="SHJ19537.1"/>
    </source>
</evidence>
<dbReference type="EMBL" id="FQYK01000014">
    <property type="protein sequence ID" value="SHJ19537.1"/>
    <property type="molecule type" value="Genomic_DNA"/>
</dbReference>
<protein>
    <submittedName>
        <fullName evidence="3">Gliding motility-associated C-terminal domain-containing protein</fullName>
    </submittedName>
</protein>
<dbReference type="Pfam" id="PF13585">
    <property type="entry name" value="CHU_C"/>
    <property type="match status" value="1"/>
</dbReference>
<sequence>FPIGDTTVTWTVTDTAGNTATCTQIVTVEDNEAPVFVEKLPSDATYECSFVPDATILTATDNCSDVEVVFKEVRTDGTCSSDYILERIWEVTDENGLTTSHTQIITITDKTAPSLVSNLETELDVNCTEIPEVPTLEFEDNCSSNVTVIYNETSTYDDNQISNYEIVRTWTVIDECTNEAVFVQKLNVQIDNEVVQINDRVCTDNGTINMDVYLNNNESGSNWVLESGNVTLEGNTFDPENVELGIYTFSYTTSSNGCLTTTEVILEVHDECVVLPCGRKDVIISKVITPNGDMQNEFFTVEGIETCGFVVDIKIFNRWGAKIYENSNYKNDWNGTAHSSSVGNAEKIPTGTYYYIINLINSGMKPFAKGFYVGTK</sequence>
<dbReference type="InterPro" id="IPR013783">
    <property type="entry name" value="Ig-like_fold"/>
</dbReference>
<keyword evidence="1" id="KW-0677">Repeat</keyword>
<dbReference type="InterPro" id="IPR003410">
    <property type="entry name" value="HYR_dom"/>
</dbReference>
<accession>A0A1M6HBD7</accession>
<dbReference type="NCBIfam" id="TIGR04131">
    <property type="entry name" value="Bac_Flav_CTERM"/>
    <property type="match status" value="1"/>
</dbReference>
<proteinExistence type="predicted"/>
<organism evidence="3 4">
    <name type="scientific">Algibacter luteus</name>
    <dbReference type="NCBI Taxonomy" id="1178825"/>
    <lineage>
        <taxon>Bacteria</taxon>
        <taxon>Pseudomonadati</taxon>
        <taxon>Bacteroidota</taxon>
        <taxon>Flavobacteriia</taxon>
        <taxon>Flavobacteriales</taxon>
        <taxon>Flavobacteriaceae</taxon>
        <taxon>Algibacter</taxon>
    </lineage>
</organism>
<dbReference type="PROSITE" id="PS50825">
    <property type="entry name" value="HYR"/>
    <property type="match status" value="1"/>
</dbReference>
<name>A0A1M6HBD7_9FLAO</name>
<dbReference type="AlphaFoldDB" id="A0A1M6HBD7"/>
<dbReference type="Proteomes" id="UP000184396">
    <property type="component" value="Unassembled WGS sequence"/>
</dbReference>
<feature type="non-terminal residue" evidence="3">
    <location>
        <position position="1"/>
    </location>
</feature>
<evidence type="ECO:0000259" key="2">
    <source>
        <dbReference type="PROSITE" id="PS50825"/>
    </source>
</evidence>
<feature type="domain" description="HYR" evidence="2">
    <location>
        <begin position="1"/>
        <end position="30"/>
    </location>
</feature>
<evidence type="ECO:0000313" key="4">
    <source>
        <dbReference type="Proteomes" id="UP000184396"/>
    </source>
</evidence>